<reference evidence="1" key="1">
    <citation type="submission" date="2007-04" db="EMBL/GenBank/DDBJ databases">
        <authorList>
            <consortium name="The Broad Institute Genome Sequencing Platform"/>
            <person name="Birren B."/>
            <person name="Lander E."/>
            <person name="Galagan J."/>
            <person name="Nusbaum C."/>
            <person name="Devon K."/>
            <person name="Ma L.-J."/>
            <person name="Jaffe D."/>
            <person name="Butler J."/>
            <person name="Alvarez P."/>
            <person name="Gnerre S."/>
            <person name="Grabherr M."/>
            <person name="Kleber M."/>
            <person name="Mauceli E."/>
            <person name="Brockman W."/>
            <person name="MacCallum I.A."/>
            <person name="Young S."/>
            <person name="LaButti K."/>
            <person name="DeCaprio D."/>
            <person name="Crawford M."/>
            <person name="Koehrsen M."/>
            <person name="Engels R."/>
            <person name="Montgomery P."/>
            <person name="Pearson M."/>
            <person name="Howarth C."/>
            <person name="Larson L."/>
            <person name="White J."/>
            <person name="O'Leary S."/>
            <person name="Kodira C."/>
            <person name="Zeng Q."/>
            <person name="Yandava C."/>
            <person name="Alvarado L."/>
            <person name="Kistler C."/>
            <person name="Shim W.-B."/>
            <person name="Kang S."/>
            <person name="Woloshuk C."/>
        </authorList>
    </citation>
    <scope>NUCLEOTIDE SEQUENCE</scope>
    <source>
        <strain evidence="1">4287</strain>
    </source>
</reference>
<reference evidence="1" key="2">
    <citation type="journal article" date="2010" name="Nature">
        <title>Comparative genomics reveals mobile pathogenicity chromosomes in Fusarium.</title>
        <authorList>
            <person name="Ma L.J."/>
            <person name="van der Does H.C."/>
            <person name="Borkovich K.A."/>
            <person name="Coleman J.J."/>
            <person name="Daboussi M.J."/>
            <person name="Di Pietro A."/>
            <person name="Dufresne M."/>
            <person name="Freitag M."/>
            <person name="Grabherr M."/>
            <person name="Henrissat B."/>
            <person name="Houterman P.M."/>
            <person name="Kang S."/>
            <person name="Shim W.B."/>
            <person name="Woloshuk C."/>
            <person name="Xie X."/>
            <person name="Xu J.R."/>
            <person name="Antoniw J."/>
            <person name="Baker S.E."/>
            <person name="Bluhm B.H."/>
            <person name="Breakspear A."/>
            <person name="Brown D.W."/>
            <person name="Butchko R.A."/>
            <person name="Chapman S."/>
            <person name="Coulson R."/>
            <person name="Coutinho P.M."/>
            <person name="Danchin E.G."/>
            <person name="Diener A."/>
            <person name="Gale L.R."/>
            <person name="Gardiner D.M."/>
            <person name="Goff S."/>
            <person name="Hammond-Kosack K.E."/>
            <person name="Hilburn K."/>
            <person name="Hua-Van A."/>
            <person name="Jonkers W."/>
            <person name="Kazan K."/>
            <person name="Kodira C.D."/>
            <person name="Koehrsen M."/>
            <person name="Kumar L."/>
            <person name="Lee Y.H."/>
            <person name="Li L."/>
            <person name="Manners J.M."/>
            <person name="Miranda-Saavedra D."/>
            <person name="Mukherjee M."/>
            <person name="Park G."/>
            <person name="Park J."/>
            <person name="Park S.Y."/>
            <person name="Proctor R.H."/>
            <person name="Regev A."/>
            <person name="Ruiz-Roldan M.C."/>
            <person name="Sain D."/>
            <person name="Sakthikumar S."/>
            <person name="Sykes S."/>
            <person name="Schwartz D.C."/>
            <person name="Turgeon B.G."/>
            <person name="Wapinski I."/>
            <person name="Yoder O."/>
            <person name="Young S."/>
            <person name="Zeng Q."/>
            <person name="Zhou S."/>
            <person name="Galagan J."/>
            <person name="Cuomo C.A."/>
            <person name="Kistler H.C."/>
            <person name="Rep M."/>
        </authorList>
    </citation>
    <scope>NUCLEOTIDE SEQUENCE [LARGE SCALE GENOMIC DNA]</scope>
    <source>
        <strain evidence="1">4287</strain>
    </source>
</reference>
<dbReference type="KEGG" id="fox:FOXG_17983"/>
<proteinExistence type="predicted"/>
<accession>A0A0J9U8I8</accession>
<protein>
    <submittedName>
        <fullName evidence="1">Uncharacterized protein</fullName>
    </submittedName>
</protein>
<dbReference type="EMBL" id="DS231696">
    <property type="protein sequence ID" value="KNA95274.1"/>
    <property type="molecule type" value="Genomic_DNA"/>
</dbReference>
<sequence>MAQDVSWMWEAVRKAITERPISVENRHVGC</sequence>
<gene>
    <name evidence="1" type="ORF">FOXG_17983</name>
</gene>
<dbReference type="Proteomes" id="UP000009097">
    <property type="component" value="Unassembled WGS sequence"/>
</dbReference>
<name>A0A0J9U8I8_FUSO4</name>
<dbReference type="AlphaFoldDB" id="A0A0J9U8I8"/>
<dbReference type="GeneID" id="28958689"/>
<organism evidence="1 2">
    <name type="scientific">Fusarium oxysporum f. sp. lycopersici (strain 4287 / CBS 123668 / FGSC 9935 / NRRL 34936)</name>
    <name type="common">Fusarium vascular wilt of tomato</name>
    <dbReference type="NCBI Taxonomy" id="426428"/>
    <lineage>
        <taxon>Eukaryota</taxon>
        <taxon>Fungi</taxon>
        <taxon>Dikarya</taxon>
        <taxon>Ascomycota</taxon>
        <taxon>Pezizomycotina</taxon>
        <taxon>Sordariomycetes</taxon>
        <taxon>Hypocreomycetidae</taxon>
        <taxon>Hypocreales</taxon>
        <taxon>Nectriaceae</taxon>
        <taxon>Fusarium</taxon>
        <taxon>Fusarium oxysporum species complex</taxon>
    </lineage>
</organism>
<dbReference type="RefSeq" id="XP_018233320.1">
    <property type="nucleotide sequence ID" value="XM_018398012.1"/>
</dbReference>
<evidence type="ECO:0000313" key="1">
    <source>
        <dbReference type="EMBL" id="KNA95274.1"/>
    </source>
</evidence>
<evidence type="ECO:0000313" key="2">
    <source>
        <dbReference type="Proteomes" id="UP000009097"/>
    </source>
</evidence>
<dbReference type="VEuPathDB" id="FungiDB:FOXG_17983"/>